<dbReference type="PROSITE" id="PS51352">
    <property type="entry name" value="THIOREDOXIN_2"/>
    <property type="match status" value="1"/>
</dbReference>
<feature type="chain" id="PRO_5014368017" description="Thioredoxin domain-containing protein" evidence="1">
    <location>
        <begin position="22"/>
        <end position="479"/>
    </location>
</feature>
<dbReference type="EMBL" id="POWF01000007">
    <property type="protein sequence ID" value="PNQ72650.1"/>
    <property type="molecule type" value="Genomic_DNA"/>
</dbReference>
<dbReference type="InterPro" id="IPR036249">
    <property type="entry name" value="Thioredoxin-like_sf"/>
</dbReference>
<feature type="domain" description="Thioredoxin" evidence="2">
    <location>
        <begin position="340"/>
        <end position="479"/>
    </location>
</feature>
<evidence type="ECO:0000313" key="4">
    <source>
        <dbReference type="Proteomes" id="UP000236641"/>
    </source>
</evidence>
<protein>
    <recommendedName>
        <fullName evidence="2">Thioredoxin domain-containing protein</fullName>
    </recommendedName>
</protein>
<dbReference type="InterPro" id="IPR013766">
    <property type="entry name" value="Thioredoxin_domain"/>
</dbReference>
<accession>A0A2K1DX85</accession>
<evidence type="ECO:0000259" key="2">
    <source>
        <dbReference type="PROSITE" id="PS51352"/>
    </source>
</evidence>
<proteinExistence type="predicted"/>
<dbReference type="OrthoDB" id="1146847at2"/>
<dbReference type="Gene3D" id="3.40.30.10">
    <property type="entry name" value="Glutaredoxin"/>
    <property type="match status" value="1"/>
</dbReference>
<feature type="signal peptide" evidence="1">
    <location>
        <begin position="1"/>
        <end position="21"/>
    </location>
</feature>
<name>A0A2K1DX85_9FLAO</name>
<sequence length="479" mass="55712">MGFIKRLSLILFMALSFVSCKDDTTASESDYAYLGGEVINPRKNFVILSKSDRVLDTVTLDANNRFLYKIDNLENGLYTFKLPAAEGLEYQMVLLEPRDSIMFRLNTLEFDESLVYTGIGAKKNNYLINLFLDGEAEDKIILGFSQLPAAEFENRLDSIRNHKFKELKKFTVNNTVSPMFNELVEGNINYDYYLSKEVYPFVNYSQSERKNMESLPNGFYDYRKQIDYNYCNLMDYFPYYSFLKHHFENIALAEHFKLSTDSVYNVKSLDYNLIRLKLIDSLVVNDSIRNSLLTQTAIEHISNSQDIDTYDTILQSFLNKNKNQKQRTYVSSIVESLKGLKAGNKLPLVNIIDNTGKETTLRSIINKPAVIYFWSSTYRSHIDSHKKANELKMKYPEVQFVAINVNNDDENLWRKIVKEYRYDPQSEFLFANPKDARHKLAIYPINKVMIVNQKGEIANAHTSMFNIRFEEELLGLLNQ</sequence>
<dbReference type="Pfam" id="PF13905">
    <property type="entry name" value="Thioredoxin_8"/>
    <property type="match status" value="1"/>
</dbReference>
<gene>
    <name evidence="3" type="ORF">C1T31_10910</name>
</gene>
<dbReference type="SUPFAM" id="SSF52833">
    <property type="entry name" value="Thioredoxin-like"/>
    <property type="match status" value="1"/>
</dbReference>
<dbReference type="AlphaFoldDB" id="A0A2K1DX85"/>
<keyword evidence="4" id="KW-1185">Reference proteome</keyword>
<reference evidence="3 4" key="1">
    <citation type="submission" date="2018-01" db="EMBL/GenBank/DDBJ databases">
        <title>The draft genome of Hanstruepera neustonica JCM19743.</title>
        <authorList>
            <person name="He R.-H."/>
            <person name="Du Z.-J."/>
        </authorList>
    </citation>
    <scope>NUCLEOTIDE SEQUENCE [LARGE SCALE GENOMIC DNA]</scope>
    <source>
        <strain evidence="3 4">JCM19743</strain>
    </source>
</reference>
<evidence type="ECO:0000256" key="1">
    <source>
        <dbReference type="SAM" id="SignalP"/>
    </source>
</evidence>
<evidence type="ECO:0000313" key="3">
    <source>
        <dbReference type="EMBL" id="PNQ72650.1"/>
    </source>
</evidence>
<organism evidence="3 4">
    <name type="scientific">Hanstruepera neustonica</name>
    <dbReference type="NCBI Taxonomy" id="1445657"/>
    <lineage>
        <taxon>Bacteria</taxon>
        <taxon>Pseudomonadati</taxon>
        <taxon>Bacteroidota</taxon>
        <taxon>Flavobacteriia</taxon>
        <taxon>Flavobacteriales</taxon>
        <taxon>Flavobacteriaceae</taxon>
        <taxon>Hanstruepera</taxon>
    </lineage>
</organism>
<dbReference type="Proteomes" id="UP000236641">
    <property type="component" value="Unassembled WGS sequence"/>
</dbReference>
<keyword evidence="1" id="KW-0732">Signal</keyword>
<dbReference type="InterPro" id="IPR012336">
    <property type="entry name" value="Thioredoxin-like_fold"/>
</dbReference>
<dbReference type="PROSITE" id="PS51257">
    <property type="entry name" value="PROKAR_LIPOPROTEIN"/>
    <property type="match status" value="1"/>
</dbReference>
<comment type="caution">
    <text evidence="3">The sequence shown here is derived from an EMBL/GenBank/DDBJ whole genome shotgun (WGS) entry which is preliminary data.</text>
</comment>